<dbReference type="InterPro" id="IPR045851">
    <property type="entry name" value="AMP-bd_C_sf"/>
</dbReference>
<dbReference type="InterPro" id="IPR000873">
    <property type="entry name" value="AMP-dep_synth/lig_dom"/>
</dbReference>
<keyword evidence="4" id="KW-1185">Reference proteome</keyword>
<dbReference type="Gene3D" id="3.30.300.30">
    <property type="match status" value="1"/>
</dbReference>
<organism evidence="3 4">
    <name type="scientific">Laetiporus sulphureus 93-53</name>
    <dbReference type="NCBI Taxonomy" id="1314785"/>
    <lineage>
        <taxon>Eukaryota</taxon>
        <taxon>Fungi</taxon>
        <taxon>Dikarya</taxon>
        <taxon>Basidiomycota</taxon>
        <taxon>Agaricomycotina</taxon>
        <taxon>Agaricomycetes</taxon>
        <taxon>Polyporales</taxon>
        <taxon>Laetiporus</taxon>
    </lineage>
</organism>
<evidence type="ECO:0000313" key="3">
    <source>
        <dbReference type="EMBL" id="KZT03949.1"/>
    </source>
</evidence>
<sequence>MSEIYGPGELAQIPDDLTIVQFMQDYEHPNRPVKRNETTWFIEDDTGRKVGFEEIKPHTDALANSLHEKWKLGEDEVVCICSPNHVDYPIVMWASFRLGAIITAANPAYTVEELVYQLRMTQAKLLIVHPANLPIALSAAKSVGLPDDHIILLEPAPAGLLEAKGHVTIPQLVQEGARLPKNFVERKLRPGEGKTKLAFLSFSSGTTGLPKAVKIPHYSLIANVIQISSYNNADTAPWEKKKFRKGDVGIAVLPFYHIYGQVIIMHFQVFYGISVVVVTKFDFLKMLDSIQRHRINFLAFVPPMIVALCKHPATKKYDLSSIRMIASGAAPLSGELMLQVSKLYPQVMIGQGYGMTETSTAISFPQLEQQVGTPGSAGRLLPGVVVRVVREDGSLAPIGQTGELVVKSPSNALGYLNNEAATKDTFRDGWVHTGDEVYVNKKSELFVVDRIKDLIKVKGFQVAPPELEGHLLELSDVSDVCIVGLPDDYSGEVPLAFVVPSAQAAERMKKDPAEAAKIKAAIIKHVADNKVHFKRLTGGVEFIDAVPRNPSGKLLRRVLREKAREMRAKGEVTVKAKL</sequence>
<dbReference type="InParanoid" id="A0A165D1D5"/>
<dbReference type="Gene3D" id="3.40.50.12780">
    <property type="entry name" value="N-terminal domain of ligase-like"/>
    <property type="match status" value="1"/>
</dbReference>
<gene>
    <name evidence="3" type="ORF">LAESUDRAFT_728654</name>
</gene>
<name>A0A165D1D5_9APHY</name>
<dbReference type="InterPro" id="IPR042099">
    <property type="entry name" value="ANL_N_sf"/>
</dbReference>
<dbReference type="Pfam" id="PF00501">
    <property type="entry name" value="AMP-binding"/>
    <property type="match status" value="1"/>
</dbReference>
<dbReference type="PANTHER" id="PTHR24096:SF422">
    <property type="entry name" value="BCDNA.GH02901"/>
    <property type="match status" value="1"/>
</dbReference>
<dbReference type="GeneID" id="63826510"/>
<dbReference type="Pfam" id="PF13193">
    <property type="entry name" value="AMP-binding_C"/>
    <property type="match status" value="1"/>
</dbReference>
<dbReference type="GO" id="GO:0016405">
    <property type="term" value="F:CoA-ligase activity"/>
    <property type="evidence" value="ECO:0007669"/>
    <property type="project" value="TreeGrafter"/>
</dbReference>
<dbReference type="OrthoDB" id="6509636at2759"/>
<dbReference type="FunCoup" id="A0A165D1D5">
    <property type="interactions" value="340"/>
</dbReference>
<protein>
    <submittedName>
        <fullName evidence="3">Amp dependent CoA ligase</fullName>
    </submittedName>
</protein>
<evidence type="ECO:0000313" key="4">
    <source>
        <dbReference type="Proteomes" id="UP000076871"/>
    </source>
</evidence>
<dbReference type="AlphaFoldDB" id="A0A165D1D5"/>
<dbReference type="Proteomes" id="UP000076871">
    <property type="component" value="Unassembled WGS sequence"/>
</dbReference>
<reference evidence="3 4" key="1">
    <citation type="journal article" date="2016" name="Mol. Biol. Evol.">
        <title>Comparative Genomics of Early-Diverging Mushroom-Forming Fungi Provides Insights into the Origins of Lignocellulose Decay Capabilities.</title>
        <authorList>
            <person name="Nagy L.G."/>
            <person name="Riley R."/>
            <person name="Tritt A."/>
            <person name="Adam C."/>
            <person name="Daum C."/>
            <person name="Floudas D."/>
            <person name="Sun H."/>
            <person name="Yadav J.S."/>
            <person name="Pangilinan J."/>
            <person name="Larsson K.H."/>
            <person name="Matsuura K."/>
            <person name="Barry K."/>
            <person name="Labutti K."/>
            <person name="Kuo R."/>
            <person name="Ohm R.A."/>
            <person name="Bhattacharya S.S."/>
            <person name="Shirouzu T."/>
            <person name="Yoshinaga Y."/>
            <person name="Martin F.M."/>
            <person name="Grigoriev I.V."/>
            <person name="Hibbett D.S."/>
        </authorList>
    </citation>
    <scope>NUCLEOTIDE SEQUENCE [LARGE SCALE GENOMIC DNA]</scope>
    <source>
        <strain evidence="3 4">93-53</strain>
    </source>
</reference>
<dbReference type="CDD" id="cd05911">
    <property type="entry name" value="Firefly_Luc_like"/>
    <property type="match status" value="1"/>
</dbReference>
<evidence type="ECO:0000259" key="2">
    <source>
        <dbReference type="Pfam" id="PF13193"/>
    </source>
</evidence>
<dbReference type="STRING" id="1314785.A0A165D1D5"/>
<dbReference type="InterPro" id="IPR020845">
    <property type="entry name" value="AMP-binding_CS"/>
</dbReference>
<accession>A0A165D1D5</accession>
<keyword evidence="3" id="KW-0436">Ligase</keyword>
<dbReference type="InterPro" id="IPR025110">
    <property type="entry name" value="AMP-bd_C"/>
</dbReference>
<feature type="domain" description="AMP-binding enzyme C-terminal" evidence="2">
    <location>
        <begin position="466"/>
        <end position="553"/>
    </location>
</feature>
<dbReference type="SUPFAM" id="SSF56801">
    <property type="entry name" value="Acetyl-CoA synthetase-like"/>
    <property type="match status" value="1"/>
</dbReference>
<feature type="domain" description="AMP-dependent synthetase/ligase" evidence="1">
    <location>
        <begin position="37"/>
        <end position="416"/>
    </location>
</feature>
<dbReference type="PROSITE" id="PS00455">
    <property type="entry name" value="AMP_BINDING"/>
    <property type="match status" value="1"/>
</dbReference>
<dbReference type="EMBL" id="KV427640">
    <property type="protein sequence ID" value="KZT03949.1"/>
    <property type="molecule type" value="Genomic_DNA"/>
</dbReference>
<dbReference type="RefSeq" id="XP_040761689.1">
    <property type="nucleotide sequence ID" value="XM_040909481.1"/>
</dbReference>
<evidence type="ECO:0000259" key="1">
    <source>
        <dbReference type="Pfam" id="PF00501"/>
    </source>
</evidence>
<proteinExistence type="predicted"/>
<dbReference type="PANTHER" id="PTHR24096">
    <property type="entry name" value="LONG-CHAIN-FATTY-ACID--COA LIGASE"/>
    <property type="match status" value="1"/>
</dbReference>